<evidence type="ECO:0000256" key="1">
    <source>
        <dbReference type="SAM" id="MobiDB-lite"/>
    </source>
</evidence>
<feature type="region of interest" description="Disordered" evidence="1">
    <location>
        <begin position="49"/>
        <end position="70"/>
    </location>
</feature>
<sequence>MKTADVVAMGVSVGLGVCLDEYDCLLEDLPMLFPQNILSVSRLNEKAAKRPREAAETAQKHRVGNSGGNR</sequence>
<evidence type="ECO:0000313" key="2">
    <source>
        <dbReference type="EMBL" id="KAG7466797.1"/>
    </source>
</evidence>
<dbReference type="Proteomes" id="UP001046870">
    <property type="component" value="Chromosome 12"/>
</dbReference>
<gene>
    <name evidence="2" type="ORF">MATL_G00146170</name>
</gene>
<name>A0A9D3PTL1_MEGAT</name>
<comment type="caution">
    <text evidence="2">The sequence shown here is derived from an EMBL/GenBank/DDBJ whole genome shotgun (WGS) entry which is preliminary data.</text>
</comment>
<keyword evidence="3" id="KW-1185">Reference proteome</keyword>
<dbReference type="AlphaFoldDB" id="A0A9D3PTL1"/>
<evidence type="ECO:0000313" key="3">
    <source>
        <dbReference type="Proteomes" id="UP001046870"/>
    </source>
</evidence>
<feature type="compositionally biased region" description="Basic and acidic residues" evidence="1">
    <location>
        <begin position="49"/>
        <end position="59"/>
    </location>
</feature>
<dbReference type="EMBL" id="JAFDVH010000012">
    <property type="protein sequence ID" value="KAG7466797.1"/>
    <property type="molecule type" value="Genomic_DNA"/>
</dbReference>
<organism evidence="2 3">
    <name type="scientific">Megalops atlanticus</name>
    <name type="common">Tarpon</name>
    <name type="synonym">Clupea gigantea</name>
    <dbReference type="NCBI Taxonomy" id="7932"/>
    <lineage>
        <taxon>Eukaryota</taxon>
        <taxon>Metazoa</taxon>
        <taxon>Chordata</taxon>
        <taxon>Craniata</taxon>
        <taxon>Vertebrata</taxon>
        <taxon>Euteleostomi</taxon>
        <taxon>Actinopterygii</taxon>
        <taxon>Neopterygii</taxon>
        <taxon>Teleostei</taxon>
        <taxon>Elopiformes</taxon>
        <taxon>Megalopidae</taxon>
        <taxon>Megalops</taxon>
    </lineage>
</organism>
<accession>A0A9D3PTL1</accession>
<reference evidence="2" key="1">
    <citation type="submission" date="2021-01" db="EMBL/GenBank/DDBJ databases">
        <authorList>
            <person name="Zahm M."/>
            <person name="Roques C."/>
            <person name="Cabau C."/>
            <person name="Klopp C."/>
            <person name="Donnadieu C."/>
            <person name="Jouanno E."/>
            <person name="Lampietro C."/>
            <person name="Louis A."/>
            <person name="Herpin A."/>
            <person name="Echchiki A."/>
            <person name="Berthelot C."/>
            <person name="Parey E."/>
            <person name="Roest-Crollius H."/>
            <person name="Braasch I."/>
            <person name="Postlethwait J."/>
            <person name="Bobe J."/>
            <person name="Montfort J."/>
            <person name="Bouchez O."/>
            <person name="Begum T."/>
            <person name="Mejri S."/>
            <person name="Adams A."/>
            <person name="Chen W.-J."/>
            <person name="Guiguen Y."/>
        </authorList>
    </citation>
    <scope>NUCLEOTIDE SEQUENCE</scope>
    <source>
        <strain evidence="2">YG-15Mar2019-1</strain>
        <tissue evidence="2">Brain</tissue>
    </source>
</reference>
<proteinExistence type="predicted"/>
<protein>
    <submittedName>
        <fullName evidence="2">Uncharacterized protein</fullName>
    </submittedName>
</protein>